<feature type="non-terminal residue" evidence="1">
    <location>
        <position position="209"/>
    </location>
</feature>
<protein>
    <submittedName>
        <fullName evidence="1">Uncharacterized protein</fullName>
    </submittedName>
</protein>
<proteinExistence type="predicted"/>
<gene>
    <name evidence="1" type="ORF">FA95DRAFT_1476608</name>
</gene>
<sequence>ASDEVESLPKFARDGWNTLFAPTLYSLLASSENPWAVISPSRANDAVREIQEIIDVCFPCSSYLVRWNDAIMKKRLYDKRSMIGKSALSTVSAFFKGKSEAEIKEYAAYALTKDGPALWKVPAPAGIGATSGALRSPVGLFESSFMADTLGPFLKLTQSSQIEYGHPTGGLALSAAAVERAFKSFVTGTKVDIGSFCEKKTREMVEDYV</sequence>
<keyword evidence="2" id="KW-1185">Reference proteome</keyword>
<name>A0ACB8R2J7_9AGAM</name>
<organism evidence="1 2">
    <name type="scientific">Auriscalpium vulgare</name>
    <dbReference type="NCBI Taxonomy" id="40419"/>
    <lineage>
        <taxon>Eukaryota</taxon>
        <taxon>Fungi</taxon>
        <taxon>Dikarya</taxon>
        <taxon>Basidiomycota</taxon>
        <taxon>Agaricomycotina</taxon>
        <taxon>Agaricomycetes</taxon>
        <taxon>Russulales</taxon>
        <taxon>Auriscalpiaceae</taxon>
        <taxon>Auriscalpium</taxon>
    </lineage>
</organism>
<evidence type="ECO:0000313" key="1">
    <source>
        <dbReference type="EMBL" id="KAI0038132.1"/>
    </source>
</evidence>
<comment type="caution">
    <text evidence="1">The sequence shown here is derived from an EMBL/GenBank/DDBJ whole genome shotgun (WGS) entry which is preliminary data.</text>
</comment>
<dbReference type="EMBL" id="MU276585">
    <property type="protein sequence ID" value="KAI0038132.1"/>
    <property type="molecule type" value="Genomic_DNA"/>
</dbReference>
<feature type="non-terminal residue" evidence="1">
    <location>
        <position position="1"/>
    </location>
</feature>
<accession>A0ACB8R2J7</accession>
<dbReference type="Proteomes" id="UP000814033">
    <property type="component" value="Unassembled WGS sequence"/>
</dbReference>
<evidence type="ECO:0000313" key="2">
    <source>
        <dbReference type="Proteomes" id="UP000814033"/>
    </source>
</evidence>
<reference evidence="1" key="1">
    <citation type="submission" date="2021-02" db="EMBL/GenBank/DDBJ databases">
        <authorList>
            <consortium name="DOE Joint Genome Institute"/>
            <person name="Ahrendt S."/>
            <person name="Looney B.P."/>
            <person name="Miyauchi S."/>
            <person name="Morin E."/>
            <person name="Drula E."/>
            <person name="Courty P.E."/>
            <person name="Chicoki N."/>
            <person name="Fauchery L."/>
            <person name="Kohler A."/>
            <person name="Kuo A."/>
            <person name="Labutti K."/>
            <person name="Pangilinan J."/>
            <person name="Lipzen A."/>
            <person name="Riley R."/>
            <person name="Andreopoulos W."/>
            <person name="He G."/>
            <person name="Johnson J."/>
            <person name="Barry K.W."/>
            <person name="Grigoriev I.V."/>
            <person name="Nagy L."/>
            <person name="Hibbett D."/>
            <person name="Henrissat B."/>
            <person name="Matheny P.B."/>
            <person name="Labbe J."/>
            <person name="Martin F."/>
        </authorList>
    </citation>
    <scope>NUCLEOTIDE SEQUENCE</scope>
    <source>
        <strain evidence="1">FP105234-sp</strain>
    </source>
</reference>
<reference evidence="1" key="2">
    <citation type="journal article" date="2022" name="New Phytol.">
        <title>Evolutionary transition to the ectomycorrhizal habit in the genomes of a hyperdiverse lineage of mushroom-forming fungi.</title>
        <authorList>
            <person name="Looney B."/>
            <person name="Miyauchi S."/>
            <person name="Morin E."/>
            <person name="Drula E."/>
            <person name="Courty P.E."/>
            <person name="Kohler A."/>
            <person name="Kuo A."/>
            <person name="LaButti K."/>
            <person name="Pangilinan J."/>
            <person name="Lipzen A."/>
            <person name="Riley R."/>
            <person name="Andreopoulos W."/>
            <person name="He G."/>
            <person name="Johnson J."/>
            <person name="Nolan M."/>
            <person name="Tritt A."/>
            <person name="Barry K.W."/>
            <person name="Grigoriev I.V."/>
            <person name="Nagy L.G."/>
            <person name="Hibbett D."/>
            <person name="Henrissat B."/>
            <person name="Matheny P.B."/>
            <person name="Labbe J."/>
            <person name="Martin F.M."/>
        </authorList>
    </citation>
    <scope>NUCLEOTIDE SEQUENCE</scope>
    <source>
        <strain evidence="1">FP105234-sp</strain>
    </source>
</reference>